<dbReference type="InterPro" id="IPR002925">
    <property type="entry name" value="Dienelactn_hydro"/>
</dbReference>
<keyword evidence="2" id="KW-0378">Hydrolase</keyword>
<name>A0A975G3K0_9CAUL</name>
<accession>A0A975G3K0</accession>
<protein>
    <submittedName>
        <fullName evidence="2">Dienelactone hydrolase family protein</fullName>
    </submittedName>
</protein>
<dbReference type="SUPFAM" id="SSF53474">
    <property type="entry name" value="alpha/beta-Hydrolases"/>
    <property type="match status" value="1"/>
</dbReference>
<evidence type="ECO:0000313" key="3">
    <source>
        <dbReference type="Proteomes" id="UP000676409"/>
    </source>
</evidence>
<sequence length="237" mass="25518">MQVTDIAYEADGAHLVGRLFLDEGRDGRRPGVLVAPEGLGLSDHTFDIARRLAEAGYAAFAMDYYGDGAALSMEEVMPRLGVFMADPLKIRARAAKALSVLASQPQTDPDRLAAIGFCFGGTTALELARSGADIKAAVGFHSGLGTARPDDAKDIKAKVLVCIGADDPLVPPDQRLAFEKEMNAGGVDWRFNLYGGAGHSFSNPMVDQLGRPGFAYHEPTWRRAWRAMIDLFDEAFA</sequence>
<dbReference type="RefSeq" id="WP_211939983.1">
    <property type="nucleotide sequence ID" value="NZ_CP073078.1"/>
</dbReference>
<dbReference type="Gene3D" id="3.40.50.1820">
    <property type="entry name" value="alpha/beta hydrolase"/>
    <property type="match status" value="1"/>
</dbReference>
<dbReference type="EMBL" id="CP073078">
    <property type="protein sequence ID" value="QUD89932.1"/>
    <property type="molecule type" value="Genomic_DNA"/>
</dbReference>
<organism evidence="2 3">
    <name type="scientific">Phenylobacterium montanum</name>
    <dbReference type="NCBI Taxonomy" id="2823693"/>
    <lineage>
        <taxon>Bacteria</taxon>
        <taxon>Pseudomonadati</taxon>
        <taxon>Pseudomonadota</taxon>
        <taxon>Alphaproteobacteria</taxon>
        <taxon>Caulobacterales</taxon>
        <taxon>Caulobacteraceae</taxon>
        <taxon>Phenylobacterium</taxon>
    </lineage>
</organism>
<dbReference type="PANTHER" id="PTHR22946:SF0">
    <property type="entry name" value="DIENELACTONE HYDROLASE DOMAIN-CONTAINING PROTEIN"/>
    <property type="match status" value="1"/>
</dbReference>
<evidence type="ECO:0000259" key="1">
    <source>
        <dbReference type="Pfam" id="PF01738"/>
    </source>
</evidence>
<evidence type="ECO:0000313" key="2">
    <source>
        <dbReference type="EMBL" id="QUD89932.1"/>
    </source>
</evidence>
<keyword evidence="3" id="KW-1185">Reference proteome</keyword>
<feature type="domain" description="Dienelactone hydrolase" evidence="1">
    <location>
        <begin position="28"/>
        <end position="235"/>
    </location>
</feature>
<dbReference type="KEGG" id="caul:KCG34_08730"/>
<dbReference type="InterPro" id="IPR029058">
    <property type="entry name" value="AB_hydrolase_fold"/>
</dbReference>
<proteinExistence type="predicted"/>
<dbReference type="GO" id="GO:0016787">
    <property type="term" value="F:hydrolase activity"/>
    <property type="evidence" value="ECO:0007669"/>
    <property type="project" value="UniProtKB-KW"/>
</dbReference>
<dbReference type="Proteomes" id="UP000676409">
    <property type="component" value="Chromosome"/>
</dbReference>
<dbReference type="Pfam" id="PF01738">
    <property type="entry name" value="DLH"/>
    <property type="match status" value="1"/>
</dbReference>
<reference evidence="2" key="1">
    <citation type="submission" date="2021-04" db="EMBL/GenBank/DDBJ databases">
        <title>The complete genome sequence of Caulobacter sp. S6.</title>
        <authorList>
            <person name="Tang Y."/>
            <person name="Ouyang W."/>
            <person name="Liu Q."/>
            <person name="Huang B."/>
            <person name="Guo Z."/>
            <person name="Lei P."/>
        </authorList>
    </citation>
    <scope>NUCLEOTIDE SEQUENCE</scope>
    <source>
        <strain evidence="2">S6</strain>
    </source>
</reference>
<dbReference type="PANTHER" id="PTHR22946">
    <property type="entry name" value="DIENELACTONE HYDROLASE DOMAIN-CONTAINING PROTEIN-RELATED"/>
    <property type="match status" value="1"/>
</dbReference>
<dbReference type="AlphaFoldDB" id="A0A975G3K0"/>
<gene>
    <name evidence="2" type="ORF">KCG34_08730</name>
</gene>
<dbReference type="InterPro" id="IPR050261">
    <property type="entry name" value="FrsA_esterase"/>
</dbReference>